<comment type="similarity">
    <text evidence="1 2">Belongs to the CutC family.</text>
</comment>
<dbReference type="HAMAP" id="MF_00795">
    <property type="entry name" value="CutC"/>
    <property type="match status" value="1"/>
</dbReference>
<dbReference type="Gene3D" id="3.20.20.380">
    <property type="entry name" value="Copper homeostasis (CutC) domain"/>
    <property type="match status" value="1"/>
</dbReference>
<protein>
    <recommendedName>
        <fullName evidence="2">PF03932 family protein CutC</fullName>
    </recommendedName>
</protein>
<comment type="caution">
    <text evidence="2">Once thought to be involved in copper homeostasis, experiments in E.coli have shown this is not the case.</text>
</comment>
<dbReference type="GO" id="GO:0005737">
    <property type="term" value="C:cytoplasm"/>
    <property type="evidence" value="ECO:0007669"/>
    <property type="project" value="UniProtKB-SubCell"/>
</dbReference>
<evidence type="ECO:0000256" key="2">
    <source>
        <dbReference type="HAMAP-Rule" id="MF_00795"/>
    </source>
</evidence>
<gene>
    <name evidence="2" type="primary">cutC</name>
    <name evidence="3" type="ORF">GCM10007140_11680</name>
</gene>
<keyword evidence="2" id="KW-0963">Cytoplasm</keyword>
<evidence type="ECO:0000313" key="4">
    <source>
        <dbReference type="Proteomes" id="UP000605259"/>
    </source>
</evidence>
<dbReference type="PANTHER" id="PTHR12598:SF0">
    <property type="entry name" value="COPPER HOMEOSTASIS PROTEIN CUTC HOMOLOG"/>
    <property type="match status" value="1"/>
</dbReference>
<dbReference type="EMBL" id="BMFK01000001">
    <property type="protein sequence ID" value="GGE63054.1"/>
    <property type="molecule type" value="Genomic_DNA"/>
</dbReference>
<reference evidence="3" key="2">
    <citation type="submission" date="2020-09" db="EMBL/GenBank/DDBJ databases">
        <authorList>
            <person name="Sun Q."/>
            <person name="Zhou Y."/>
        </authorList>
    </citation>
    <scope>NUCLEOTIDE SEQUENCE</scope>
    <source>
        <strain evidence="3">CGMCC 1.12698</strain>
    </source>
</reference>
<organism evidence="3 4">
    <name type="scientific">Priestia taiwanensis</name>
    <dbReference type="NCBI Taxonomy" id="1347902"/>
    <lineage>
        <taxon>Bacteria</taxon>
        <taxon>Bacillati</taxon>
        <taxon>Bacillota</taxon>
        <taxon>Bacilli</taxon>
        <taxon>Bacillales</taxon>
        <taxon>Bacillaceae</taxon>
        <taxon>Priestia</taxon>
    </lineage>
</organism>
<dbReference type="Pfam" id="PF03932">
    <property type="entry name" value="CutC"/>
    <property type="match status" value="1"/>
</dbReference>
<proteinExistence type="inferred from homology"/>
<reference evidence="3" key="1">
    <citation type="journal article" date="2014" name="Int. J. Syst. Evol. Microbiol.">
        <title>Complete genome sequence of Corynebacterium casei LMG S-19264T (=DSM 44701T), isolated from a smear-ripened cheese.</title>
        <authorList>
            <consortium name="US DOE Joint Genome Institute (JGI-PGF)"/>
            <person name="Walter F."/>
            <person name="Albersmeier A."/>
            <person name="Kalinowski J."/>
            <person name="Ruckert C."/>
        </authorList>
    </citation>
    <scope>NUCLEOTIDE SEQUENCE</scope>
    <source>
        <strain evidence="3">CGMCC 1.12698</strain>
    </source>
</reference>
<comment type="caution">
    <text evidence="3">The sequence shown here is derived from an EMBL/GenBank/DDBJ whole genome shotgun (WGS) entry which is preliminary data.</text>
</comment>
<name>A0A917AQK6_9BACI</name>
<dbReference type="Proteomes" id="UP000605259">
    <property type="component" value="Unassembled WGS sequence"/>
</dbReference>
<evidence type="ECO:0000256" key="1">
    <source>
        <dbReference type="ARBA" id="ARBA00007768"/>
    </source>
</evidence>
<comment type="subcellular location">
    <subcellularLocation>
        <location evidence="2">Cytoplasm</location>
    </subcellularLocation>
</comment>
<dbReference type="RefSeq" id="WP_188387456.1">
    <property type="nucleotide sequence ID" value="NZ_BMFK01000001.1"/>
</dbReference>
<dbReference type="InterPro" id="IPR005627">
    <property type="entry name" value="CutC-like"/>
</dbReference>
<sequence length="228" mass="25546">MKLEVIATTVEDAIIAQQHGADRLELVTGMKEGGLTPSYATIKQVVKAVDIPVHVMIRPHSRSFYYNEYDVMTMIEDIEMAKQLGAHGIVLGGLRADNTIDEELLQRFLRHSGDMNVTFHRAFDEARDVYEAIEVLKQYPQITHILTSGGQTSVLQAVAIMKELLIRTQDTTLTILAGSGLSLDTIEDFIRETNIQEVHFGSGVRINNDALTTIDPIKLQQLKRMLEK</sequence>
<evidence type="ECO:0000313" key="3">
    <source>
        <dbReference type="EMBL" id="GGE63054.1"/>
    </source>
</evidence>
<dbReference type="AlphaFoldDB" id="A0A917AQK6"/>
<dbReference type="InterPro" id="IPR036822">
    <property type="entry name" value="CutC-like_dom_sf"/>
</dbReference>
<accession>A0A917AQK6</accession>
<keyword evidence="4" id="KW-1185">Reference proteome</keyword>
<dbReference type="PANTHER" id="PTHR12598">
    <property type="entry name" value="COPPER HOMEOSTASIS PROTEIN CUTC"/>
    <property type="match status" value="1"/>
</dbReference>
<dbReference type="SUPFAM" id="SSF110395">
    <property type="entry name" value="CutC-like"/>
    <property type="match status" value="1"/>
</dbReference>
<dbReference type="GO" id="GO:0005507">
    <property type="term" value="F:copper ion binding"/>
    <property type="evidence" value="ECO:0007669"/>
    <property type="project" value="TreeGrafter"/>
</dbReference>